<reference evidence="11" key="1">
    <citation type="submission" date="2023-03" db="EMBL/GenBank/DDBJ databases">
        <title>Mating type loci evolution in Malassezia.</title>
        <authorList>
            <person name="Coelho M.A."/>
        </authorList>
    </citation>
    <scope>NUCLEOTIDE SEQUENCE</scope>
    <source>
        <strain evidence="11">CBS 10434</strain>
    </source>
</reference>
<evidence type="ECO:0000256" key="8">
    <source>
        <dbReference type="SAM" id="MobiDB-lite"/>
    </source>
</evidence>
<evidence type="ECO:0000256" key="9">
    <source>
        <dbReference type="SAM" id="Phobius"/>
    </source>
</evidence>
<dbReference type="Gene3D" id="3.40.50.300">
    <property type="entry name" value="P-loop containing nucleotide triphosphate hydrolases"/>
    <property type="match status" value="2"/>
</dbReference>
<feature type="transmembrane region" description="Helical" evidence="9">
    <location>
        <begin position="648"/>
        <end position="666"/>
    </location>
</feature>
<keyword evidence="3 9" id="KW-0812">Transmembrane</keyword>
<feature type="transmembrane region" description="Helical" evidence="9">
    <location>
        <begin position="607"/>
        <end position="628"/>
    </location>
</feature>
<keyword evidence="5" id="KW-0067">ATP-binding</keyword>
<evidence type="ECO:0000313" key="12">
    <source>
        <dbReference type="Proteomes" id="UP001220961"/>
    </source>
</evidence>
<dbReference type="InterPro" id="IPR013525">
    <property type="entry name" value="ABC2_TM"/>
</dbReference>
<feature type="transmembrane region" description="Helical" evidence="9">
    <location>
        <begin position="1161"/>
        <end position="1182"/>
    </location>
</feature>
<dbReference type="Pfam" id="PF01061">
    <property type="entry name" value="ABC2_membrane"/>
    <property type="match status" value="2"/>
</dbReference>
<feature type="region of interest" description="Disordered" evidence="8">
    <location>
        <begin position="1"/>
        <end position="25"/>
    </location>
</feature>
<dbReference type="FunFam" id="3.40.50.300:FF:000054">
    <property type="entry name" value="ABC multidrug transporter atrF"/>
    <property type="match status" value="1"/>
</dbReference>
<dbReference type="InterPro" id="IPR034003">
    <property type="entry name" value="ABCG_PDR_2"/>
</dbReference>
<evidence type="ECO:0000256" key="6">
    <source>
        <dbReference type="ARBA" id="ARBA00022989"/>
    </source>
</evidence>
<organism evidence="11 12">
    <name type="scientific">Malassezia caprae</name>
    <dbReference type="NCBI Taxonomy" id="1381934"/>
    <lineage>
        <taxon>Eukaryota</taxon>
        <taxon>Fungi</taxon>
        <taxon>Dikarya</taxon>
        <taxon>Basidiomycota</taxon>
        <taxon>Ustilaginomycotina</taxon>
        <taxon>Malasseziomycetes</taxon>
        <taxon>Malasseziales</taxon>
        <taxon>Malasseziaceae</taxon>
        <taxon>Malassezia</taxon>
    </lineage>
</organism>
<keyword evidence="12" id="KW-1185">Reference proteome</keyword>
<dbReference type="PANTHER" id="PTHR19241">
    <property type="entry name" value="ATP-BINDING CASSETTE TRANSPORTER"/>
    <property type="match status" value="1"/>
</dbReference>
<dbReference type="PROSITE" id="PS50893">
    <property type="entry name" value="ABC_TRANSPORTER_2"/>
    <property type="match status" value="2"/>
</dbReference>
<feature type="transmembrane region" description="Helical" evidence="9">
    <location>
        <begin position="465"/>
        <end position="485"/>
    </location>
</feature>
<gene>
    <name evidence="11" type="ORF">MCAP1_001385</name>
</gene>
<dbReference type="GO" id="GO:0016887">
    <property type="term" value="F:ATP hydrolysis activity"/>
    <property type="evidence" value="ECO:0007669"/>
    <property type="project" value="InterPro"/>
</dbReference>
<evidence type="ECO:0000256" key="7">
    <source>
        <dbReference type="ARBA" id="ARBA00023136"/>
    </source>
</evidence>
<dbReference type="Proteomes" id="UP001220961">
    <property type="component" value="Chromosome 3"/>
</dbReference>
<feature type="transmembrane region" description="Helical" evidence="9">
    <location>
        <begin position="1291"/>
        <end position="1312"/>
    </location>
</feature>
<dbReference type="PROSITE" id="PS00211">
    <property type="entry name" value="ABC_TRANSPORTER_1"/>
    <property type="match status" value="1"/>
</dbReference>
<comment type="subcellular location">
    <subcellularLocation>
        <location evidence="1">Membrane</location>
        <topology evidence="1">Multi-pass membrane protein</topology>
    </subcellularLocation>
</comment>
<dbReference type="InterPro" id="IPR017871">
    <property type="entry name" value="ABC_transporter-like_CS"/>
</dbReference>
<feature type="transmembrane region" description="Helical" evidence="9">
    <location>
        <begin position="575"/>
        <end position="595"/>
    </location>
</feature>
<dbReference type="InterPro" id="IPR027417">
    <property type="entry name" value="P-loop_NTPase"/>
</dbReference>
<dbReference type="GO" id="GO:0140359">
    <property type="term" value="F:ABC-type transporter activity"/>
    <property type="evidence" value="ECO:0007669"/>
    <property type="project" value="InterPro"/>
</dbReference>
<dbReference type="InterPro" id="IPR003593">
    <property type="entry name" value="AAA+_ATPase"/>
</dbReference>
<evidence type="ECO:0000256" key="3">
    <source>
        <dbReference type="ARBA" id="ARBA00022692"/>
    </source>
</evidence>
<feature type="transmembrane region" description="Helical" evidence="9">
    <location>
        <begin position="539"/>
        <end position="563"/>
    </location>
</feature>
<dbReference type="GO" id="GO:0005524">
    <property type="term" value="F:ATP binding"/>
    <property type="evidence" value="ECO:0007669"/>
    <property type="project" value="UniProtKB-KW"/>
</dbReference>
<feature type="transmembrane region" description="Helical" evidence="9">
    <location>
        <begin position="1136"/>
        <end position="1154"/>
    </location>
</feature>
<dbReference type="CDD" id="cd03232">
    <property type="entry name" value="ABCG_PDR_domain2"/>
    <property type="match status" value="1"/>
</dbReference>
<keyword evidence="2" id="KW-0813">Transport</keyword>
<evidence type="ECO:0000259" key="10">
    <source>
        <dbReference type="PROSITE" id="PS50893"/>
    </source>
</evidence>
<dbReference type="SUPFAM" id="SSF52540">
    <property type="entry name" value="P-loop containing nucleoside triphosphate hydrolases"/>
    <property type="match status" value="2"/>
</dbReference>
<dbReference type="InterPro" id="IPR029481">
    <property type="entry name" value="ABC_trans_N"/>
</dbReference>
<feature type="domain" description="ABC transporter" evidence="10">
    <location>
        <begin position="730"/>
        <end position="972"/>
    </location>
</feature>
<feature type="transmembrane region" description="Helical" evidence="9">
    <location>
        <begin position="1090"/>
        <end position="1116"/>
    </location>
</feature>
<dbReference type="SMART" id="SM00382">
    <property type="entry name" value="AAA"/>
    <property type="match status" value="1"/>
</dbReference>
<keyword evidence="7 9" id="KW-0472">Membrane</keyword>
<sequence>MLNEPEPSIEAQAKSSQTTKHPFKGLPIHILDPVGVSDVSEKLVEAEKQQHDQVMAAGDVEMQPHQSANPFENEKPFDLAAFLHYQIQVQRENGHQVPSMGLAFQNLRVTGYGIGAKLSSDFGSLLIAPLRIHNALKNLLFPHIKDILQDVTGIEGKVLYSGFDHKMIDGPLRGEVVYVPEDDMHFPTLSVKDTLSFATASRTPRSEFRGTFDNTSARRGYAELFREAIATILGLRHTYNTVVGDSFVRGVSGGERKRVSIGEALACHASILLFDNSSRGLDSSTALEFVQSLRIATDVTNATTISSMYQAGEAITQTFDKVLVLNKGYPVYFGPVDQAADYFKSIGYLPYDRQTTSDFLVSCTDPIGRQVNPNFKDVPLTPSDMAAAFLASPVGQANVREVDAYMEEMGKKSPSELSAQMNETRERRTRRVPRKSMYILSWPQQIRLAIKRRAQISWGDRSTTIILSCAMTFQAIIMGSVFFQMNNSSSALFSRSGVMFFALLYNSFSAMAEIPNNYQQRPVVIRQKRFAMLRPSADALANVLLDIPVRASAITLFNIILYFMTGLSYDAGKFFIFFFMVMLVTFTMVTFFRFLTAIFRHEAMATMISGLVIIDTALYAGFAIPPSINTARYLDYAYEYKWENTHRNVGIIIGFFVFFVIAYMIASEFQTDPAASSGVMVFKRGRVSQKQLEKLGDDPDNTGAVNTSITESDKEVPEDKARLDVSDDIFSWQNVNYDILIKGKPRRLLDNVSGFVAPGKMTALMGESGAGKTTLLNVLAQRVDVGVVTGDFFVNGHPLPRSFQADTGYCQQQDVHMAEQTVREALQFSAMLRQPRETPKEERLAYVEQVIELLEMQTFADAIVGNVGEGLNVEQRKRLTIGVELAARPKLLLFLDEPTSGLDAQAAWSVVRFLKKLALSGQAILCTIHQPSGELFNQFDRLLLLQKGGKTAYFGDLGPNSRTLIDYFEKRSGVRCDENANPAEYILDVIGAGATATTDKNWFQLFRESEKYDELQRELDVIDRQGPNSEHDVETASQLNRQNVSQAALQNKLFATFMSLVLSTSLSQQLQPEFIRHRDLYEIREGPSKLYNWFVFLCCQIIVEIPWNIVGGTLFWIPWYFMIQFGNEGSRAGYSWGLYMVFQLYFSTFAQALATIAPNAMIASVLFSTLFSFVIVFCGVVQPPSQLPYFWRSWMFHLSPFTYIIEGLLGNAIHDKPVVCAEKELNPINPPAGMSCAEYMGKFTNSLEEPVMPGRGYYTEVNGQCSYCAMSNGEDYMKSILLDSSNRFRDIGIVFAYVAFNILLLFALYYLFRVYKWKKSTRKITP</sequence>
<proteinExistence type="predicted"/>
<dbReference type="GO" id="GO:0016020">
    <property type="term" value="C:membrane"/>
    <property type="evidence" value="ECO:0007669"/>
    <property type="project" value="UniProtKB-SubCell"/>
</dbReference>
<dbReference type="Pfam" id="PF00005">
    <property type="entry name" value="ABC_tran"/>
    <property type="match status" value="2"/>
</dbReference>
<feature type="domain" description="ABC transporter" evidence="10">
    <location>
        <begin position="97"/>
        <end position="352"/>
    </location>
</feature>
<evidence type="ECO:0000256" key="4">
    <source>
        <dbReference type="ARBA" id="ARBA00022741"/>
    </source>
</evidence>
<accession>A0AAF0IVT8</accession>
<keyword evidence="4" id="KW-0547">Nucleotide-binding</keyword>
<evidence type="ECO:0000256" key="1">
    <source>
        <dbReference type="ARBA" id="ARBA00004141"/>
    </source>
</evidence>
<dbReference type="Pfam" id="PF14510">
    <property type="entry name" value="ABC_trans_N"/>
    <property type="match status" value="1"/>
</dbReference>
<evidence type="ECO:0000256" key="5">
    <source>
        <dbReference type="ARBA" id="ARBA00022840"/>
    </source>
</evidence>
<dbReference type="InterPro" id="IPR003439">
    <property type="entry name" value="ABC_transporter-like_ATP-bd"/>
</dbReference>
<protein>
    <recommendedName>
        <fullName evidence="10">ABC transporter domain-containing protein</fullName>
    </recommendedName>
</protein>
<name>A0AAF0IVT8_9BASI</name>
<feature type="transmembrane region" description="Helical" evidence="9">
    <location>
        <begin position="497"/>
        <end position="518"/>
    </location>
</feature>
<evidence type="ECO:0000256" key="2">
    <source>
        <dbReference type="ARBA" id="ARBA00022448"/>
    </source>
</evidence>
<dbReference type="EMBL" id="CP119910">
    <property type="protein sequence ID" value="WFD19162.1"/>
    <property type="molecule type" value="Genomic_DNA"/>
</dbReference>
<keyword evidence="6 9" id="KW-1133">Transmembrane helix</keyword>
<evidence type="ECO:0000313" key="11">
    <source>
        <dbReference type="EMBL" id="WFD19162.1"/>
    </source>
</evidence>